<dbReference type="OrthoDB" id="2628285at2"/>
<evidence type="ECO:0000313" key="2">
    <source>
        <dbReference type="EMBL" id="EYC50543.1"/>
    </source>
</evidence>
<dbReference type="Pfam" id="PF24693">
    <property type="entry name" value="DUF7660"/>
    <property type="match status" value="1"/>
</dbReference>
<evidence type="ECO:0000259" key="1">
    <source>
        <dbReference type="Pfam" id="PF24693"/>
    </source>
</evidence>
<dbReference type="InterPro" id="IPR056077">
    <property type="entry name" value="DUF7660"/>
</dbReference>
<accession>A0A016XH99</accession>
<dbReference type="eggNOG" id="ENOG50337J2">
    <property type="taxonomic scope" value="Bacteria"/>
</dbReference>
<reference evidence="2 3" key="1">
    <citation type="submission" date="2014-02" db="EMBL/GenBank/DDBJ databases">
        <title>Draft Genome of Hylemonella gracilis isolated from the Niagara River.</title>
        <authorList>
            <person name="Pawlowski D.R."/>
            <person name="Koudelka G.B."/>
        </authorList>
    </citation>
    <scope>NUCLEOTIDE SEQUENCE [LARGE SCALE GENOMIC DNA]</scope>
    <source>
        <strain evidence="2 3">Niagara R</strain>
    </source>
</reference>
<comment type="caution">
    <text evidence="2">The sequence shown here is derived from an EMBL/GenBank/DDBJ whole genome shotgun (WGS) entry which is preliminary data.</text>
</comment>
<gene>
    <name evidence="2" type="ORF">AZ34_05350</name>
</gene>
<dbReference type="STRING" id="1458275.AZ34_05350"/>
<feature type="domain" description="DUF7660" evidence="1">
    <location>
        <begin position="17"/>
        <end position="98"/>
    </location>
</feature>
<organism evidence="2 3">
    <name type="scientific">Hylemonella gracilis str. Niagara R</name>
    <dbReference type="NCBI Taxonomy" id="1458275"/>
    <lineage>
        <taxon>Bacteria</taxon>
        <taxon>Pseudomonadati</taxon>
        <taxon>Pseudomonadota</taxon>
        <taxon>Betaproteobacteria</taxon>
        <taxon>Burkholderiales</taxon>
        <taxon>Comamonadaceae</taxon>
        <taxon>Hylemonella</taxon>
    </lineage>
</organism>
<dbReference type="Proteomes" id="UP000023268">
    <property type="component" value="Unassembled WGS sequence"/>
</dbReference>
<dbReference type="AlphaFoldDB" id="A0A016XH99"/>
<dbReference type="RefSeq" id="WP_035605560.1">
    <property type="nucleotide sequence ID" value="NZ_JEMG01000001.1"/>
</dbReference>
<protein>
    <recommendedName>
        <fullName evidence="1">DUF7660 domain-containing protein</fullName>
    </recommendedName>
</protein>
<dbReference type="EMBL" id="JEMG01000001">
    <property type="protein sequence ID" value="EYC50543.1"/>
    <property type="molecule type" value="Genomic_DNA"/>
</dbReference>
<proteinExistence type="predicted"/>
<sequence length="98" mass="11100">MAEDLYAVIERITDEHGFLEFVALLADDWQEERDIESMKPSSPHSSGALGWENGTIGAFLDATYRWGSASINGLAHYKKPDNPWQRMAQLLHAGKFYE</sequence>
<name>A0A016XH99_9BURK</name>
<evidence type="ECO:0000313" key="3">
    <source>
        <dbReference type="Proteomes" id="UP000023268"/>
    </source>
</evidence>